<accession>A0A6J5PKZ3</accession>
<organism evidence="2">
    <name type="scientific">uncultured Caudovirales phage</name>
    <dbReference type="NCBI Taxonomy" id="2100421"/>
    <lineage>
        <taxon>Viruses</taxon>
        <taxon>Duplodnaviria</taxon>
        <taxon>Heunggongvirae</taxon>
        <taxon>Uroviricota</taxon>
        <taxon>Caudoviricetes</taxon>
        <taxon>Peduoviridae</taxon>
        <taxon>Maltschvirus</taxon>
        <taxon>Maltschvirus maltsch</taxon>
    </lineage>
</organism>
<sequence>MVEISDFVDADLDGFTPAMADLDGVEDWRAMLRGATLFGPAWTGRIDGRIIGCAGLATLWRGRAQAWCALDRDVPKRAWVGIHRAVVDRLTRAQADGLRRIEGETLLGFPPGRRWLEMLGFEEEGLARAYGPRGEDFLRFARVASHGGGPHGCVQ</sequence>
<dbReference type="EMBL" id="LR796882">
    <property type="protein sequence ID" value="CAB4172580.1"/>
    <property type="molecule type" value="Genomic_DNA"/>
</dbReference>
<dbReference type="Gene3D" id="3.40.630.30">
    <property type="match status" value="1"/>
</dbReference>
<evidence type="ECO:0000313" key="1">
    <source>
        <dbReference type="EMBL" id="CAB4166411.1"/>
    </source>
</evidence>
<dbReference type="InterPro" id="IPR016181">
    <property type="entry name" value="Acyl_CoA_acyltransferase"/>
</dbReference>
<reference evidence="2" key="1">
    <citation type="submission" date="2020-05" db="EMBL/GenBank/DDBJ databases">
        <authorList>
            <person name="Chiriac C."/>
            <person name="Salcher M."/>
            <person name="Ghai R."/>
            <person name="Kavagutti S V."/>
        </authorList>
    </citation>
    <scope>NUCLEOTIDE SEQUENCE</scope>
</reference>
<gene>
    <name evidence="1" type="ORF">UFOVP843_27</name>
    <name evidence="2" type="ORF">UFOVP936_44</name>
</gene>
<dbReference type="SUPFAM" id="SSF55729">
    <property type="entry name" value="Acyl-CoA N-acyltransferases (Nat)"/>
    <property type="match status" value="1"/>
</dbReference>
<protein>
    <recommendedName>
        <fullName evidence="3">N-acetyltransferase domain-containing protein</fullName>
    </recommendedName>
</protein>
<proteinExistence type="predicted"/>
<evidence type="ECO:0000313" key="2">
    <source>
        <dbReference type="EMBL" id="CAB4172580.1"/>
    </source>
</evidence>
<name>A0A6J5PKZ3_9CAUD</name>
<dbReference type="EMBL" id="LR796786">
    <property type="protein sequence ID" value="CAB4166411.1"/>
    <property type="molecule type" value="Genomic_DNA"/>
</dbReference>
<evidence type="ECO:0008006" key="3">
    <source>
        <dbReference type="Google" id="ProtNLM"/>
    </source>
</evidence>